<name>A0ABS0MY84_PSELU</name>
<dbReference type="InterPro" id="IPR002686">
    <property type="entry name" value="Transposase_17"/>
</dbReference>
<evidence type="ECO:0000313" key="3">
    <source>
        <dbReference type="Proteomes" id="UP000638986"/>
    </source>
</evidence>
<dbReference type="EMBL" id="JADTXM010000023">
    <property type="protein sequence ID" value="MBH3441611.1"/>
    <property type="molecule type" value="Genomic_DNA"/>
</dbReference>
<dbReference type="SUPFAM" id="SSF143422">
    <property type="entry name" value="Transposase IS200-like"/>
    <property type="match status" value="1"/>
</dbReference>
<dbReference type="Gene3D" id="3.30.70.1290">
    <property type="entry name" value="Transposase IS200-like"/>
    <property type="match status" value="1"/>
</dbReference>
<dbReference type="InterPro" id="IPR036515">
    <property type="entry name" value="Transposase_17_sf"/>
</dbReference>
<dbReference type="PANTHER" id="PTHR33360">
    <property type="entry name" value="TRANSPOSASE FOR INSERTION SEQUENCE ELEMENT IS200"/>
    <property type="match status" value="1"/>
</dbReference>
<sequence>MHYPSKVALSRLVNSLKGVSSRRLRLMYPELVVAAYLNNTLWSPSYFAGNVGAASISNIRQYIEQQNRSH</sequence>
<proteinExistence type="predicted"/>
<organism evidence="2 3">
    <name type="scientific">Pseudomonas luteola</name>
    <dbReference type="NCBI Taxonomy" id="47886"/>
    <lineage>
        <taxon>Bacteria</taxon>
        <taxon>Pseudomonadati</taxon>
        <taxon>Pseudomonadota</taxon>
        <taxon>Gammaproteobacteria</taxon>
        <taxon>Pseudomonadales</taxon>
        <taxon>Pseudomonadaceae</taxon>
        <taxon>Pseudomonas</taxon>
    </lineage>
</organism>
<comment type="caution">
    <text evidence="2">The sequence shown here is derived from an EMBL/GenBank/DDBJ whole genome shotgun (WGS) entry which is preliminary data.</text>
</comment>
<protein>
    <submittedName>
        <fullName evidence="2">Transposase</fullName>
    </submittedName>
</protein>
<gene>
    <name evidence="2" type="ORF">I5Q09_23290</name>
</gene>
<accession>A0ABS0MY84</accession>
<feature type="domain" description="Transposase IS200-like" evidence="1">
    <location>
        <begin position="2"/>
        <end position="66"/>
    </location>
</feature>
<evidence type="ECO:0000313" key="2">
    <source>
        <dbReference type="EMBL" id="MBH3441611.1"/>
    </source>
</evidence>
<dbReference type="Proteomes" id="UP000638986">
    <property type="component" value="Unassembled WGS sequence"/>
</dbReference>
<dbReference type="Pfam" id="PF01797">
    <property type="entry name" value="Y1_Tnp"/>
    <property type="match status" value="1"/>
</dbReference>
<dbReference type="PANTHER" id="PTHR33360:SF2">
    <property type="entry name" value="TRANSPOSASE FOR INSERTION SEQUENCE ELEMENT IS200"/>
    <property type="match status" value="1"/>
</dbReference>
<reference evidence="2 3" key="1">
    <citation type="submission" date="2020-11" db="EMBL/GenBank/DDBJ databases">
        <title>Enhanced detection system for hospital associated transmission using whole genome sequencing surveillance.</title>
        <authorList>
            <person name="Harrison L.H."/>
            <person name="Van Tyne D."/>
            <person name="Marsh J.W."/>
            <person name="Griffith M.P."/>
            <person name="Snyder D.J."/>
            <person name="Cooper V.S."/>
            <person name="Mustapha M."/>
        </authorList>
    </citation>
    <scope>NUCLEOTIDE SEQUENCE [LARGE SCALE GENOMIC DNA]</scope>
    <source>
        <strain evidence="2 3">PSB00013</strain>
    </source>
</reference>
<evidence type="ECO:0000259" key="1">
    <source>
        <dbReference type="Pfam" id="PF01797"/>
    </source>
</evidence>